<reference evidence="3 5" key="2">
    <citation type="submission" date="2016-10" db="EMBL/GenBank/DDBJ databases">
        <authorList>
            <person name="Varghese N."/>
            <person name="Submissions S."/>
        </authorList>
    </citation>
    <scope>NUCLEOTIDE SEQUENCE [LARGE SCALE GENOMIC DNA]</scope>
    <source>
        <strain evidence="3 5">BS3111</strain>
    </source>
</reference>
<dbReference type="Proteomes" id="UP000052019">
    <property type="component" value="Unassembled WGS sequence"/>
</dbReference>
<feature type="compositionally biased region" description="Basic and acidic residues" evidence="1">
    <location>
        <begin position="29"/>
        <end position="39"/>
    </location>
</feature>
<protein>
    <submittedName>
        <fullName evidence="2">Uncharacterized protein</fullName>
    </submittedName>
</protein>
<organism evidence="2 4">
    <name type="scientific">Pseudomonas trivialis</name>
    <dbReference type="NCBI Taxonomy" id="200450"/>
    <lineage>
        <taxon>Bacteria</taxon>
        <taxon>Pseudomonadati</taxon>
        <taxon>Pseudomonadota</taxon>
        <taxon>Gammaproteobacteria</taxon>
        <taxon>Pseudomonadales</taxon>
        <taxon>Pseudomonadaceae</taxon>
        <taxon>Pseudomonas</taxon>
    </lineage>
</organism>
<evidence type="ECO:0000313" key="5">
    <source>
        <dbReference type="Proteomes" id="UP000183126"/>
    </source>
</evidence>
<gene>
    <name evidence="3" type="ORF">SAMN04490205_3653</name>
    <name evidence="2" type="ORF">TU79_16270</name>
</gene>
<feature type="region of interest" description="Disordered" evidence="1">
    <location>
        <begin position="1"/>
        <end position="39"/>
    </location>
</feature>
<proteinExistence type="predicted"/>
<feature type="compositionally biased region" description="Polar residues" evidence="1">
    <location>
        <begin position="1"/>
        <end position="11"/>
    </location>
</feature>
<evidence type="ECO:0000256" key="1">
    <source>
        <dbReference type="SAM" id="MobiDB-lite"/>
    </source>
</evidence>
<sequence>MTTISTPTTIAFNAPLTGPTSPRPLKQPEVSRPDPDLGRHLEDISARVDRKTIDYMMRHLDSEESKDYFKKIDTLLTPDNIRRLASGPNAKSHIKALAHIETRFNSGSLAKISGPLEWKHVEDYRKAVEAELFELSLSLFFSDGENSFELVRGFLNKETDQHILHAMHDLRARHKRLSEVSTLVKNILESVQDVEARAQDWRKGMRSV</sequence>
<dbReference type="OrthoDB" id="7030196at2"/>
<accession>A0A0R2ZGK0</accession>
<dbReference type="RefSeq" id="WP_057008914.1">
    <property type="nucleotide sequence ID" value="NZ_JYLK01000010.1"/>
</dbReference>
<evidence type="ECO:0000313" key="4">
    <source>
        <dbReference type="Proteomes" id="UP000052019"/>
    </source>
</evidence>
<evidence type="ECO:0000313" key="2">
    <source>
        <dbReference type="EMBL" id="KRP59357.1"/>
    </source>
</evidence>
<name>A0A0R2ZGK0_9PSED</name>
<keyword evidence="5" id="KW-1185">Reference proteome</keyword>
<reference evidence="2 4" key="1">
    <citation type="submission" date="2015-02" db="EMBL/GenBank/DDBJ databases">
        <title>Two Pseudomonas sp. nov. isolated from raw milk.</title>
        <authorList>
            <person name="Wenning M."/>
            <person name="von Neubeck M."/>
            <person name="Huptas C."/>
            <person name="Scherer S."/>
        </authorList>
    </citation>
    <scope>NUCLEOTIDE SEQUENCE [LARGE SCALE GENOMIC DNA]</scope>
    <source>
        <strain evidence="2 4">DSM 14937</strain>
    </source>
</reference>
<dbReference type="EMBL" id="JYLK01000010">
    <property type="protein sequence ID" value="KRP59357.1"/>
    <property type="molecule type" value="Genomic_DNA"/>
</dbReference>
<dbReference type="AlphaFoldDB" id="A0A0R2ZGK0"/>
<evidence type="ECO:0000313" key="3">
    <source>
        <dbReference type="EMBL" id="SDS79055.1"/>
    </source>
</evidence>
<dbReference type="EMBL" id="LT629760">
    <property type="protein sequence ID" value="SDS79055.1"/>
    <property type="molecule type" value="Genomic_DNA"/>
</dbReference>
<dbReference type="PATRIC" id="fig|200450.4.peg.164"/>
<dbReference type="Proteomes" id="UP000183126">
    <property type="component" value="Chromosome I"/>
</dbReference>